<keyword evidence="2" id="KW-1185">Reference proteome</keyword>
<organism evidence="1 2">
    <name type="scientific">Paractinoplanes abujensis</name>
    <dbReference type="NCBI Taxonomy" id="882441"/>
    <lineage>
        <taxon>Bacteria</taxon>
        <taxon>Bacillati</taxon>
        <taxon>Actinomycetota</taxon>
        <taxon>Actinomycetes</taxon>
        <taxon>Micromonosporales</taxon>
        <taxon>Micromonosporaceae</taxon>
        <taxon>Paractinoplanes</taxon>
    </lineage>
</organism>
<proteinExistence type="predicted"/>
<dbReference type="AlphaFoldDB" id="A0A7W7CZV8"/>
<comment type="caution">
    <text evidence="1">The sequence shown here is derived from an EMBL/GenBank/DDBJ whole genome shotgun (WGS) entry which is preliminary data.</text>
</comment>
<dbReference type="Proteomes" id="UP000542742">
    <property type="component" value="Unassembled WGS sequence"/>
</dbReference>
<reference evidence="1 2" key="1">
    <citation type="submission" date="2020-08" db="EMBL/GenBank/DDBJ databases">
        <title>Sequencing the genomes of 1000 actinobacteria strains.</title>
        <authorList>
            <person name="Klenk H.-P."/>
        </authorList>
    </citation>
    <scope>NUCLEOTIDE SEQUENCE [LARGE SCALE GENOMIC DNA]</scope>
    <source>
        <strain evidence="1 2">DSM 45518</strain>
    </source>
</reference>
<evidence type="ECO:0000313" key="2">
    <source>
        <dbReference type="Proteomes" id="UP000542742"/>
    </source>
</evidence>
<evidence type="ECO:0000313" key="1">
    <source>
        <dbReference type="EMBL" id="MBB4697754.1"/>
    </source>
</evidence>
<protein>
    <submittedName>
        <fullName evidence="1">Putative ATPase</fullName>
    </submittedName>
</protein>
<dbReference type="RefSeq" id="WP_239092676.1">
    <property type="nucleotide sequence ID" value="NZ_BOMC01000029.1"/>
</dbReference>
<sequence length="50" mass="5098">MAGRAHVLTGTPGSGKTALLRRLEVAGHAVVEVPAAPLEERAALVLLAAR</sequence>
<accession>A0A7W7CZV8</accession>
<dbReference type="EMBL" id="JACHMF010000001">
    <property type="protein sequence ID" value="MBB4697754.1"/>
    <property type="molecule type" value="Genomic_DNA"/>
</dbReference>
<name>A0A7W7CZV8_9ACTN</name>
<gene>
    <name evidence="1" type="ORF">BKA14_007902</name>
</gene>